<dbReference type="SUPFAM" id="SSF46785">
    <property type="entry name" value="Winged helix' DNA-binding domain"/>
    <property type="match status" value="1"/>
</dbReference>
<dbReference type="PANTHER" id="PTHR46577:SF1">
    <property type="entry name" value="HTH-TYPE TRANSCRIPTIONAL REGULATORY PROTEIN GABR"/>
    <property type="match status" value="1"/>
</dbReference>
<dbReference type="Pfam" id="PF00392">
    <property type="entry name" value="GntR"/>
    <property type="match status" value="1"/>
</dbReference>
<dbReference type="AlphaFoldDB" id="X0P9M2"/>
<name>X0P9M2_9LACO</name>
<dbReference type="InterPro" id="IPR000524">
    <property type="entry name" value="Tscrpt_reg_HTH_GntR"/>
</dbReference>
<organism evidence="8 9">
    <name type="scientific">Lentilactobacillus farraginis DSM 18382 = JCM 14108</name>
    <dbReference type="NCBI Taxonomy" id="1423743"/>
    <lineage>
        <taxon>Bacteria</taxon>
        <taxon>Bacillati</taxon>
        <taxon>Bacillota</taxon>
        <taxon>Bacilli</taxon>
        <taxon>Lactobacillales</taxon>
        <taxon>Lactobacillaceae</taxon>
        <taxon>Lentilactobacillus</taxon>
    </lineage>
</organism>
<evidence type="ECO:0000256" key="3">
    <source>
        <dbReference type="ARBA" id="ARBA00022898"/>
    </source>
</evidence>
<dbReference type="GO" id="GO:0003700">
    <property type="term" value="F:DNA-binding transcription factor activity"/>
    <property type="evidence" value="ECO:0007669"/>
    <property type="project" value="InterPro"/>
</dbReference>
<dbReference type="InterPro" id="IPR015424">
    <property type="entry name" value="PyrdxlP-dep_Trfase"/>
</dbReference>
<evidence type="ECO:0000256" key="1">
    <source>
        <dbReference type="ARBA" id="ARBA00005384"/>
    </source>
</evidence>
<proteinExistence type="inferred from homology"/>
<dbReference type="Proteomes" id="UP000019488">
    <property type="component" value="Unassembled WGS sequence"/>
</dbReference>
<dbReference type="GO" id="GO:0008483">
    <property type="term" value="F:transaminase activity"/>
    <property type="evidence" value="ECO:0007669"/>
    <property type="project" value="UniProtKB-KW"/>
</dbReference>
<comment type="similarity">
    <text evidence="1">In the C-terminal section; belongs to the class-I pyridoxal-phosphate-dependent aminotransferase family.</text>
</comment>
<dbReference type="Gene3D" id="1.10.10.10">
    <property type="entry name" value="Winged helix-like DNA-binding domain superfamily/Winged helix DNA-binding domain"/>
    <property type="match status" value="1"/>
</dbReference>
<keyword evidence="5" id="KW-0238">DNA-binding</keyword>
<sequence length="493" mass="54808">MDWHLDPSAHTFRYQQLINRIQRAIQSGELLPGEKLPSERRLAQLLGIDRSTVNRAYSELAAGNIVSRTVGQGTRVKARTKPTKHPNWLAYLRTKSDDADLLTGQIGQKPQLDLAANILPPSLWPILPSVKFPHYLPKEGSDNAVLGLAGLRHQILQTTGSRQLAAKVDDAQILITSGIQQAFTLLVEGLLAPGDAVAIESPSSLNQLTIFQLLGIRIYRVPISETGKLDLVRLAKLKRQHQIKLLFVMPNIQNPTGTTMTLADRQNLVTTCRDLSLPIVEGDPFQPLVQSQLPTLFCLDPDNVIYASTLSLLMGSQTRIGWLFGPAHVMYQLGILRDKLGERIGLAQQVVAEEFLRSPALKSQQKRLADYLSAQQHRLRVKLAPLASRQWIKVTPGQPGFFLWINLLGLPPLQARDYLPFRKNGLSILPAPYFGSSTNGFRLGVVGLETADQLNEAAIKIKSAITEIRRLAANIMTNIDNKRRPQFAKRLLY</sequence>
<dbReference type="CDD" id="cd00609">
    <property type="entry name" value="AAT_like"/>
    <property type="match status" value="1"/>
</dbReference>
<dbReference type="PROSITE" id="PS50949">
    <property type="entry name" value="HTH_GNTR"/>
    <property type="match status" value="1"/>
</dbReference>
<reference evidence="8" key="1">
    <citation type="journal article" date="2014" name="Genome Announc.">
        <title>Draft Genome Sequences of Two Lactobacillus Strains, L. farraginis JCM 14108T and L. composti JCM 14202T, Isolated from Compost of Distilled Shochu Residue.</title>
        <authorList>
            <person name="Yuki M."/>
            <person name="Oshima K."/>
            <person name="Suda W."/>
            <person name="Kitahara M."/>
            <person name="Kitamura K."/>
            <person name="Iida T."/>
            <person name="Hattori M."/>
            <person name="Ohkuma M."/>
        </authorList>
    </citation>
    <scope>NUCLEOTIDE SEQUENCE [LARGE SCALE GENOMIC DNA]</scope>
    <source>
        <strain evidence="8">JCM 14108</strain>
    </source>
</reference>
<dbReference type="Gene3D" id="3.40.640.10">
    <property type="entry name" value="Type I PLP-dependent aspartate aminotransferase-like (Major domain)"/>
    <property type="match status" value="1"/>
</dbReference>
<dbReference type="PRINTS" id="PR00035">
    <property type="entry name" value="HTHGNTR"/>
</dbReference>
<dbReference type="InterPro" id="IPR036390">
    <property type="entry name" value="WH_DNA-bd_sf"/>
</dbReference>
<accession>X0P9M2</accession>
<keyword evidence="2" id="KW-0032">Aminotransferase</keyword>
<gene>
    <name evidence="8" type="ORF">JCM14108_467</name>
</gene>
<dbReference type="SUPFAM" id="SSF53383">
    <property type="entry name" value="PLP-dependent transferases"/>
    <property type="match status" value="1"/>
</dbReference>
<dbReference type="CDD" id="cd07377">
    <property type="entry name" value="WHTH_GntR"/>
    <property type="match status" value="1"/>
</dbReference>
<dbReference type="RefSeq" id="WP_051995978.1">
    <property type="nucleotide sequence ID" value="NZ_BAKI01000003.1"/>
</dbReference>
<evidence type="ECO:0000259" key="7">
    <source>
        <dbReference type="PROSITE" id="PS50949"/>
    </source>
</evidence>
<dbReference type="GO" id="GO:0030170">
    <property type="term" value="F:pyridoxal phosphate binding"/>
    <property type="evidence" value="ECO:0007669"/>
    <property type="project" value="InterPro"/>
</dbReference>
<dbReference type="InterPro" id="IPR036388">
    <property type="entry name" value="WH-like_DNA-bd_sf"/>
</dbReference>
<keyword evidence="3" id="KW-0663">Pyridoxal phosphate</keyword>
<evidence type="ECO:0000313" key="8">
    <source>
        <dbReference type="EMBL" id="GAF35573.1"/>
    </source>
</evidence>
<evidence type="ECO:0000256" key="5">
    <source>
        <dbReference type="ARBA" id="ARBA00023125"/>
    </source>
</evidence>
<keyword evidence="4" id="KW-0805">Transcription regulation</keyword>
<evidence type="ECO:0000256" key="6">
    <source>
        <dbReference type="ARBA" id="ARBA00023163"/>
    </source>
</evidence>
<dbReference type="Pfam" id="PF00155">
    <property type="entry name" value="Aminotran_1_2"/>
    <property type="match status" value="1"/>
</dbReference>
<feature type="domain" description="HTH gntR-type" evidence="7">
    <location>
        <begin position="11"/>
        <end position="79"/>
    </location>
</feature>
<dbReference type="GO" id="GO:0003677">
    <property type="term" value="F:DNA binding"/>
    <property type="evidence" value="ECO:0007669"/>
    <property type="project" value="UniProtKB-KW"/>
</dbReference>
<dbReference type="STRING" id="1423743.FD41_GL001652"/>
<dbReference type="InterPro" id="IPR004839">
    <property type="entry name" value="Aminotransferase_I/II_large"/>
</dbReference>
<evidence type="ECO:0000256" key="4">
    <source>
        <dbReference type="ARBA" id="ARBA00023015"/>
    </source>
</evidence>
<comment type="caution">
    <text evidence="8">The sequence shown here is derived from an EMBL/GenBank/DDBJ whole genome shotgun (WGS) entry which is preliminary data.</text>
</comment>
<dbReference type="PANTHER" id="PTHR46577">
    <property type="entry name" value="HTH-TYPE TRANSCRIPTIONAL REGULATORY PROTEIN GABR"/>
    <property type="match status" value="1"/>
</dbReference>
<evidence type="ECO:0000256" key="2">
    <source>
        <dbReference type="ARBA" id="ARBA00022576"/>
    </source>
</evidence>
<evidence type="ECO:0000313" key="9">
    <source>
        <dbReference type="Proteomes" id="UP000019488"/>
    </source>
</evidence>
<keyword evidence="2" id="KW-0808">Transferase</keyword>
<keyword evidence="6" id="KW-0804">Transcription</keyword>
<dbReference type="SMART" id="SM00345">
    <property type="entry name" value="HTH_GNTR"/>
    <property type="match status" value="1"/>
</dbReference>
<dbReference type="EMBL" id="BAKI01000003">
    <property type="protein sequence ID" value="GAF35573.1"/>
    <property type="molecule type" value="Genomic_DNA"/>
</dbReference>
<protein>
    <submittedName>
        <fullName evidence="8">Predicted transcriptional regulator of pyridoxine metabolism</fullName>
    </submittedName>
</protein>
<dbReference type="InterPro" id="IPR015421">
    <property type="entry name" value="PyrdxlP-dep_Trfase_major"/>
</dbReference>
<dbReference type="InterPro" id="IPR051446">
    <property type="entry name" value="HTH_trans_reg/aminotransferase"/>
</dbReference>